<dbReference type="RefSeq" id="WP_148126620.1">
    <property type="nucleotide sequence ID" value="NZ_CP018180.1"/>
</dbReference>
<reference evidence="4 5" key="1">
    <citation type="submission" date="2016-11" db="EMBL/GenBank/DDBJ databases">
        <title>Interaction between Lactobacillus species and yeast in water kefir.</title>
        <authorList>
            <person name="Behr J."/>
            <person name="Xu D."/>
            <person name="Vogel R.F."/>
        </authorList>
    </citation>
    <scope>NUCLEOTIDE SEQUENCE [LARGE SCALE GENOMIC DNA]</scope>
    <source>
        <strain evidence="4 5">TMW 1.1827</strain>
    </source>
</reference>
<dbReference type="EMBL" id="CP018180">
    <property type="protein sequence ID" value="AUJ31999.1"/>
    <property type="molecule type" value="Genomic_DNA"/>
</dbReference>
<dbReference type="GO" id="GO:0003677">
    <property type="term" value="F:DNA binding"/>
    <property type="evidence" value="ECO:0007669"/>
    <property type="project" value="UniProtKB-UniRule"/>
</dbReference>
<keyword evidence="1 2" id="KW-0238">DNA-binding</keyword>
<feature type="domain" description="HTH tetR-type" evidence="3">
    <location>
        <begin position="9"/>
        <end position="69"/>
    </location>
</feature>
<dbReference type="InterPro" id="IPR009057">
    <property type="entry name" value="Homeodomain-like_sf"/>
</dbReference>
<gene>
    <name evidence="4" type="ORF">BSQ50_05155</name>
</gene>
<dbReference type="PANTHER" id="PTHR43479">
    <property type="entry name" value="ACREF/ENVCD OPERON REPRESSOR-RELATED"/>
    <property type="match status" value="1"/>
</dbReference>
<dbReference type="Pfam" id="PF00440">
    <property type="entry name" value="TetR_N"/>
    <property type="match status" value="1"/>
</dbReference>
<feature type="DNA-binding region" description="H-T-H motif" evidence="2">
    <location>
        <begin position="32"/>
        <end position="51"/>
    </location>
</feature>
<dbReference type="InterPro" id="IPR050624">
    <property type="entry name" value="HTH-type_Tx_Regulator"/>
</dbReference>
<evidence type="ECO:0000259" key="3">
    <source>
        <dbReference type="PROSITE" id="PS50977"/>
    </source>
</evidence>
<dbReference type="PANTHER" id="PTHR43479:SF11">
    <property type="entry name" value="ACREF_ENVCD OPERON REPRESSOR-RELATED"/>
    <property type="match status" value="1"/>
</dbReference>
<dbReference type="SUPFAM" id="SSF46689">
    <property type="entry name" value="Homeodomain-like"/>
    <property type="match status" value="1"/>
</dbReference>
<dbReference type="InterPro" id="IPR001647">
    <property type="entry name" value="HTH_TetR"/>
</dbReference>
<evidence type="ECO:0000256" key="1">
    <source>
        <dbReference type="ARBA" id="ARBA00023125"/>
    </source>
</evidence>
<dbReference type="PROSITE" id="PS50977">
    <property type="entry name" value="HTH_TETR_2"/>
    <property type="match status" value="1"/>
</dbReference>
<dbReference type="InterPro" id="IPR039532">
    <property type="entry name" value="TetR_C_Firmicutes"/>
</dbReference>
<dbReference type="Proteomes" id="UP000324497">
    <property type="component" value="Chromosome"/>
</dbReference>
<organism evidence="4 5">
    <name type="scientific">Liquorilactobacillus nagelii</name>
    <dbReference type="NCBI Taxonomy" id="82688"/>
    <lineage>
        <taxon>Bacteria</taxon>
        <taxon>Bacillati</taxon>
        <taxon>Bacillota</taxon>
        <taxon>Bacilli</taxon>
        <taxon>Lactobacillales</taxon>
        <taxon>Lactobacillaceae</taxon>
        <taxon>Liquorilactobacillus</taxon>
    </lineage>
</organism>
<evidence type="ECO:0000313" key="4">
    <source>
        <dbReference type="EMBL" id="AUJ31999.1"/>
    </source>
</evidence>
<evidence type="ECO:0000313" key="5">
    <source>
        <dbReference type="Proteomes" id="UP000324497"/>
    </source>
</evidence>
<keyword evidence="5" id="KW-1185">Reference proteome</keyword>
<name>A0A3Q8CM40_9LACO</name>
<dbReference type="AlphaFoldDB" id="A0A3Q8CM40"/>
<accession>A0A3Q8CM40</accession>
<dbReference type="Gene3D" id="1.10.357.10">
    <property type="entry name" value="Tetracycline Repressor, domain 2"/>
    <property type="match status" value="1"/>
</dbReference>
<protein>
    <recommendedName>
        <fullName evidence="3">HTH tetR-type domain-containing protein</fullName>
    </recommendedName>
</protein>
<evidence type="ECO:0000256" key="2">
    <source>
        <dbReference type="PROSITE-ProRule" id="PRU00335"/>
    </source>
</evidence>
<sequence>MNGKQQIAEQSRQWFWQAFIDLLRENDYEKITVGKIAERAQLDRRTFYRSFKGKSSLINWYFQKMLNQYHEFLYQQSQPLSVKKGLTLFLNFWLAHQKTIQLLIKRNLSFHFLEIWTKEAIENYNIFNESWRSNGTPSEITYVETFVTGGLWQIINVWLIKDNPENPEQIVQIFLKSLNQLAQHPTGIAQSEKLSNNN</sequence>
<dbReference type="KEGG" id="lng:BSQ50_05155"/>
<proteinExistence type="predicted"/>
<dbReference type="Pfam" id="PF14278">
    <property type="entry name" value="TetR_C_8"/>
    <property type="match status" value="1"/>
</dbReference>